<dbReference type="EMBL" id="CAMAPD010000012">
    <property type="protein sequence ID" value="CAH9062164.1"/>
    <property type="molecule type" value="Genomic_DNA"/>
</dbReference>
<evidence type="ECO:0000259" key="4">
    <source>
        <dbReference type="PROSITE" id="PS01124"/>
    </source>
</evidence>
<dbReference type="PROSITE" id="PS01124">
    <property type="entry name" value="HTH_ARAC_FAMILY_2"/>
    <property type="match status" value="1"/>
</dbReference>
<dbReference type="Gene3D" id="1.10.10.60">
    <property type="entry name" value="Homeodomain-like"/>
    <property type="match status" value="2"/>
</dbReference>
<dbReference type="InterPro" id="IPR009057">
    <property type="entry name" value="Homeodomain-like_sf"/>
</dbReference>
<dbReference type="GO" id="GO:0043565">
    <property type="term" value="F:sequence-specific DNA binding"/>
    <property type="evidence" value="ECO:0007669"/>
    <property type="project" value="InterPro"/>
</dbReference>
<evidence type="ECO:0000256" key="1">
    <source>
        <dbReference type="ARBA" id="ARBA00023015"/>
    </source>
</evidence>
<dbReference type="AlphaFoldDB" id="A0A9W4VVG8"/>
<dbReference type="Proteomes" id="UP001152467">
    <property type="component" value="Unassembled WGS sequence"/>
</dbReference>
<reference evidence="6 8" key="1">
    <citation type="submission" date="2022-07" db="EMBL/GenBank/DDBJ databases">
        <authorList>
            <person name="Criscuolo A."/>
        </authorList>
    </citation>
    <scope>NUCLEOTIDE SEQUENCE</scope>
    <source>
        <strain evidence="8">CIP 111951</strain>
        <strain evidence="6">CIP111854</strain>
        <strain evidence="5">CIP111951</strain>
    </source>
</reference>
<dbReference type="SUPFAM" id="SSF51182">
    <property type="entry name" value="RmlC-like cupins"/>
    <property type="match status" value="1"/>
</dbReference>
<dbReference type="InterPro" id="IPR014710">
    <property type="entry name" value="RmlC-like_jellyroll"/>
</dbReference>
<accession>A0A9W4VVG8</accession>
<dbReference type="GO" id="GO:0003700">
    <property type="term" value="F:DNA-binding transcription factor activity"/>
    <property type="evidence" value="ECO:0007669"/>
    <property type="project" value="InterPro"/>
</dbReference>
<evidence type="ECO:0000256" key="2">
    <source>
        <dbReference type="ARBA" id="ARBA00023125"/>
    </source>
</evidence>
<protein>
    <submittedName>
        <fullName evidence="6">HTH-type transcriptional activator RhaR</fullName>
    </submittedName>
</protein>
<proteinExistence type="predicted"/>
<dbReference type="CDD" id="cd02208">
    <property type="entry name" value="cupin_RmlC-like"/>
    <property type="match status" value="1"/>
</dbReference>
<sequence>MLKHALSVGHELITQIDHDDHGSQTHYVITFILNGTLHLDHGESVKVGANMLTLLPAGMPHKLTNVQNLDVWWLSFCPNCFGLSDEDQLMKPFKNIRLGALPVVELNENRRQWISQLFLQLQDYIDVQHSNDLDVFRSFLNLILNEALNASATKINSTFKSSKVVNALNHIQLNYTQPISLKDVALAVHTSPAYLATLVKQQTGYSIGDWITKYRLTQACTILLHTKMSIGEIVEELGWSDTTHFIRQFKKAYAITPAAWRKQHQI</sequence>
<dbReference type="Pfam" id="PF12833">
    <property type="entry name" value="HTH_18"/>
    <property type="match status" value="1"/>
</dbReference>
<dbReference type="InterPro" id="IPR011051">
    <property type="entry name" value="RmlC_Cupin_sf"/>
</dbReference>
<dbReference type="Pfam" id="PF02311">
    <property type="entry name" value="AraC_binding"/>
    <property type="match status" value="1"/>
</dbReference>
<dbReference type="RefSeq" id="WP_261593900.1">
    <property type="nucleotide sequence ID" value="NZ_CAMAPC010000022.1"/>
</dbReference>
<evidence type="ECO:0000313" key="7">
    <source>
        <dbReference type="Proteomes" id="UP001152467"/>
    </source>
</evidence>
<dbReference type="EMBL" id="CAMAPC010000022">
    <property type="protein sequence ID" value="CAH9065709.1"/>
    <property type="molecule type" value="Genomic_DNA"/>
</dbReference>
<keyword evidence="7" id="KW-1185">Reference proteome</keyword>
<feature type="domain" description="HTH araC/xylS-type" evidence="4">
    <location>
        <begin position="165"/>
        <end position="263"/>
    </location>
</feature>
<evidence type="ECO:0000256" key="3">
    <source>
        <dbReference type="ARBA" id="ARBA00023163"/>
    </source>
</evidence>
<organism evidence="6 7">
    <name type="scientific">Pseudoalteromonas holothuriae</name>
    <dbReference type="NCBI Taxonomy" id="2963714"/>
    <lineage>
        <taxon>Bacteria</taxon>
        <taxon>Pseudomonadati</taxon>
        <taxon>Pseudomonadota</taxon>
        <taxon>Gammaproteobacteria</taxon>
        <taxon>Alteromonadales</taxon>
        <taxon>Pseudoalteromonadaceae</taxon>
        <taxon>Pseudoalteromonas</taxon>
    </lineage>
</organism>
<dbReference type="InterPro" id="IPR003313">
    <property type="entry name" value="AraC-bd"/>
</dbReference>
<gene>
    <name evidence="6" type="primary">rhaR_5</name>
    <name evidence="5" type="synonym">rhaR_4</name>
    <name evidence="6" type="ORF">PSECIP111854_03738</name>
    <name evidence="5" type="ORF">PSECIP111951_02637</name>
</gene>
<dbReference type="Gene3D" id="2.60.120.10">
    <property type="entry name" value="Jelly Rolls"/>
    <property type="match status" value="1"/>
</dbReference>
<evidence type="ECO:0000313" key="6">
    <source>
        <dbReference type="EMBL" id="CAH9065709.1"/>
    </source>
</evidence>
<evidence type="ECO:0000313" key="8">
    <source>
        <dbReference type="Proteomes" id="UP001152485"/>
    </source>
</evidence>
<keyword evidence="2" id="KW-0238">DNA-binding</keyword>
<comment type="caution">
    <text evidence="6">The sequence shown here is derived from an EMBL/GenBank/DDBJ whole genome shotgun (WGS) entry which is preliminary data.</text>
</comment>
<keyword evidence="1" id="KW-0805">Transcription regulation</keyword>
<keyword evidence="3" id="KW-0804">Transcription</keyword>
<evidence type="ECO:0000313" key="5">
    <source>
        <dbReference type="EMBL" id="CAH9062164.1"/>
    </source>
</evidence>
<dbReference type="SMART" id="SM00342">
    <property type="entry name" value="HTH_ARAC"/>
    <property type="match status" value="1"/>
</dbReference>
<dbReference type="InterPro" id="IPR018060">
    <property type="entry name" value="HTH_AraC"/>
</dbReference>
<dbReference type="PANTHER" id="PTHR43280:SF10">
    <property type="entry name" value="REGULATORY PROTEIN POCR"/>
    <property type="match status" value="1"/>
</dbReference>
<dbReference type="PANTHER" id="PTHR43280">
    <property type="entry name" value="ARAC-FAMILY TRANSCRIPTIONAL REGULATOR"/>
    <property type="match status" value="1"/>
</dbReference>
<name>A0A9W4VVG8_9GAMM</name>
<dbReference type="SUPFAM" id="SSF46689">
    <property type="entry name" value="Homeodomain-like"/>
    <property type="match status" value="2"/>
</dbReference>
<dbReference type="Proteomes" id="UP001152485">
    <property type="component" value="Unassembled WGS sequence"/>
</dbReference>